<feature type="domain" description="C2H2-type" evidence="13">
    <location>
        <begin position="1726"/>
        <end position="1753"/>
    </location>
</feature>
<sequence>MRSLHLNPHGVVTTRYYDKWVRTNSRVSALNPPIALGSNSLSSEPGEEPTASKSEQFSTGDQALSPATALDEQIGHGGATDDDGNDSGSDGELMIDDDGQNKSDGSESDSQKKERATLTSGTMTRRQSKQVQEGSSLATQVKSASTASISASSVSPEQPPGSPSKRQDKNKNRTCSYCGVVKPTPAALIRHLRKHTGEKPFVCPHCGKSYKAKRSLHLHLSSNHKDGSELPISLAGSLSSTPSFSTTITTTTTANMSNISNIISAAAASSSQLFTQVPFSLPLVVLTPPQAVSESTKSLLRETLESSRKAKDGSTPTQQGEDADLGEDLSSGPGNDRLSTPNLVNLLTSDIGIKMAQAAIAGTSSPKVPIKSESPTEIPQEVMDKEDLTLKQEEQAEDLSIVKKSPHSNTHNAINRNPSMERKLKCEFCSKTFKHEISRANHTRTAHGIVVNYLDNSESSLQLQQQQQQQQQSQALMEHIKLQQQQKHQMKSSKSPQGLSTTQLPLSAVLSLVGTGVKQSQGNSSSSPHQYRHEVPTDLSISRKIKESQYALVNQEVIKADLPSVAVTSGNISNGDKDGPLLDESNTLPYHVTSKMAQDFNLDELNMKDEEWPVLAEDGGQRRLRIAVTKESILATRLDGINSITGRRATVFKCHLCQRVFSSLLRFTNHLPSHHDTEVQTYDCRYCDASFRSHIQIVKHLQCHREKFTGSNQTGSSALLLEEFSRKHKQDVAESSTNGINSHNSSISINKVNNPGNISNLPHLLSPVLSDESANKITGKSKYTSLRKNLTSPEPHEAMRSDSNNNTALSRSRNINTSSKMSPSTSAYGSQGLYTQGDTMKAFDLRRGEEVEVRMSSDINDSDALRQRQALVQHYQIQAMMMMKAAEMAGTGSLPGNGGHSGSTITQEQLLERAKNLRTLSEMAAARGTRITAPHGIVSMPAQTSAVSKTSGIEDLRVQRKKKLEGEEMLSRKRQELLEAEDARQRRDRERLLRMQEQQQLKEKLAQEGMGDVTVVLPDAPPMEATDLSTSAPAMATSSTSASSLPATTLALIRDSVQPPPPPAGVGFMARKNGGPPTKADNLNSSIPSTVSRIDNVLKKEYGSGGSPALDGERTILTIDLTKAGMKRPASTATLTQVTTSSSASTTQGSTTCAPSGPPPAKSRRKAHKPQRINHCLEETDCGEGMDSTNTPAREGDRSKNGINLSSSSSSSTSSNGQNAMNNQVAAAAKAVAEIKKAESIERKEDNPNQIERKISSSERDEAENLSIKVTNASHSIASAAPVTSAPVISNSSLSSGAAPALLDAAALQSQLGQQQVLAGLMALGALGGAMPSPLVTPPAANVAGDMVRKNLEMVLARAAQGGANALLGGPVNAAAAAPLFMSRYLMAGLANIGNIAALNGGGAPAAAAAAAAGGVFGGGNPTSVYSAMTAAGTSGVNMNSSSVTTDTALSDSNTGGNSGNNSHGETIAIDLSLDSKVTTTKACHTTSSTSSLAYQAYMSKAAAVGVTPTSSSSSTMATSQPLIVNGASNLSIRKSPTAGDESDKNKQYDSIKHRKIKPASFTRSVSLDPSALDNSSIDSDLPLSLTTSTNRNNIVADFSKTSLLSVQVPQSAISETGSSWKQDENDSSEDNPPENFLGVMSQVSANCRSGTSKSHGSSPSPVPSPTSSDTSADRKATTTSLSRTHSSTRATSLSRTHSRLSVVHEPVDRNSLCKPKVLEDGRSVYSCAICHKNFLSLSDINRHMDFHEDIRPYKCQYCDYYARTNSQLKVHKLRHEGVREFCCRVCNYKGVTQSDLNRHMKSQVHLLRSNNVCNSCGEGFVTPKALRDHQGSCTGQADKSMEDDGVIGLGEENGTDAVSGSRAIVDEDDENGYNEEDDDDYEQEERLNMEEAGIVLAA</sequence>
<feature type="domain" description="C2H2-type" evidence="13">
    <location>
        <begin position="1754"/>
        <end position="1781"/>
    </location>
</feature>
<feature type="compositionally biased region" description="Basic and acidic residues" evidence="12">
    <location>
        <begin position="1542"/>
        <end position="1552"/>
    </location>
</feature>
<gene>
    <name evidence="14" type="ORF">RRG08_047774</name>
</gene>
<dbReference type="FunFam" id="3.30.160.60:FF:002343">
    <property type="entry name" value="Zinc finger protein 33A"/>
    <property type="match status" value="1"/>
</dbReference>
<keyword evidence="5 11" id="KW-0863">Zinc-finger</keyword>
<dbReference type="GO" id="GO:0003677">
    <property type="term" value="F:DNA binding"/>
    <property type="evidence" value="ECO:0007669"/>
    <property type="project" value="UniProtKB-KW"/>
</dbReference>
<dbReference type="Proteomes" id="UP001283361">
    <property type="component" value="Unassembled WGS sequence"/>
</dbReference>
<feature type="compositionally biased region" description="Low complexity" evidence="12">
    <location>
        <begin position="1130"/>
        <end position="1152"/>
    </location>
</feature>
<evidence type="ECO:0000256" key="2">
    <source>
        <dbReference type="ARBA" id="ARBA00006991"/>
    </source>
</evidence>
<evidence type="ECO:0000256" key="12">
    <source>
        <dbReference type="SAM" id="MobiDB-lite"/>
    </source>
</evidence>
<comment type="subcellular location">
    <subcellularLocation>
        <location evidence="1">Nucleus</location>
    </subcellularLocation>
</comment>
<feature type="compositionally biased region" description="Polar residues" evidence="12">
    <location>
        <begin position="801"/>
        <end position="833"/>
    </location>
</feature>
<keyword evidence="15" id="KW-1185">Reference proteome</keyword>
<evidence type="ECO:0000313" key="15">
    <source>
        <dbReference type="Proteomes" id="UP001283361"/>
    </source>
</evidence>
<comment type="caution">
    <text evidence="14">The sequence shown here is derived from an EMBL/GenBank/DDBJ whole genome shotgun (WGS) entry which is preliminary data.</text>
</comment>
<evidence type="ECO:0000256" key="7">
    <source>
        <dbReference type="ARBA" id="ARBA00023015"/>
    </source>
</evidence>
<keyword evidence="9" id="KW-0804">Transcription</keyword>
<feature type="region of interest" description="Disordered" evidence="12">
    <location>
        <begin position="1239"/>
        <end position="1263"/>
    </location>
</feature>
<feature type="compositionally biased region" description="Polar residues" evidence="12">
    <location>
        <begin position="51"/>
        <end position="62"/>
    </location>
</feature>
<feature type="compositionally biased region" description="Low complexity" evidence="12">
    <location>
        <begin position="1678"/>
        <end position="1702"/>
    </location>
</feature>
<dbReference type="PANTHER" id="PTHR24406">
    <property type="entry name" value="TRANSCRIPTIONAL REPRESSOR CTCFL-RELATED"/>
    <property type="match status" value="1"/>
</dbReference>
<keyword evidence="10" id="KW-0539">Nucleus</keyword>
<feature type="compositionally biased region" description="Basic and acidic residues" evidence="12">
    <location>
        <begin position="99"/>
        <end position="116"/>
    </location>
</feature>
<dbReference type="InterPro" id="IPR036236">
    <property type="entry name" value="Znf_C2H2_sf"/>
</dbReference>
<feature type="compositionally biased region" description="Polar residues" evidence="12">
    <location>
        <begin position="117"/>
        <end position="142"/>
    </location>
</feature>
<organism evidence="14 15">
    <name type="scientific">Elysia crispata</name>
    <name type="common">lettuce slug</name>
    <dbReference type="NCBI Taxonomy" id="231223"/>
    <lineage>
        <taxon>Eukaryota</taxon>
        <taxon>Metazoa</taxon>
        <taxon>Spiralia</taxon>
        <taxon>Lophotrochozoa</taxon>
        <taxon>Mollusca</taxon>
        <taxon>Gastropoda</taxon>
        <taxon>Heterobranchia</taxon>
        <taxon>Euthyneura</taxon>
        <taxon>Panpulmonata</taxon>
        <taxon>Sacoglossa</taxon>
        <taxon>Placobranchoidea</taxon>
        <taxon>Plakobranchidae</taxon>
        <taxon>Elysia</taxon>
    </lineage>
</organism>
<feature type="region of interest" description="Disordered" evidence="12">
    <location>
        <begin position="1127"/>
        <end position="1219"/>
    </location>
</feature>
<feature type="region of interest" description="Disordered" evidence="12">
    <location>
        <begin position="1528"/>
        <end position="1556"/>
    </location>
</feature>
<feature type="compositionally biased region" description="Low complexity" evidence="12">
    <location>
        <begin position="143"/>
        <end position="155"/>
    </location>
</feature>
<dbReference type="EMBL" id="JAWDGP010005213">
    <property type="protein sequence ID" value="KAK3758775.1"/>
    <property type="molecule type" value="Genomic_DNA"/>
</dbReference>
<feature type="region of interest" description="Disordered" evidence="12">
    <location>
        <begin position="515"/>
        <end position="535"/>
    </location>
</feature>
<evidence type="ECO:0000256" key="1">
    <source>
        <dbReference type="ARBA" id="ARBA00004123"/>
    </source>
</evidence>
<dbReference type="SUPFAM" id="SSF57667">
    <property type="entry name" value="beta-beta-alpha zinc fingers"/>
    <property type="match status" value="4"/>
</dbReference>
<feature type="compositionally biased region" description="Polar residues" evidence="12">
    <location>
        <begin position="779"/>
        <end position="792"/>
    </location>
</feature>
<dbReference type="PROSITE" id="PS50157">
    <property type="entry name" value="ZINC_FINGER_C2H2_2"/>
    <property type="match status" value="7"/>
</dbReference>
<feature type="compositionally biased region" description="Low complexity" evidence="12">
    <location>
        <begin position="483"/>
        <end position="497"/>
    </location>
</feature>
<feature type="compositionally biased region" description="Low complexity" evidence="12">
    <location>
        <begin position="464"/>
        <end position="474"/>
    </location>
</feature>
<feature type="region of interest" description="Disordered" evidence="12">
    <location>
        <begin position="464"/>
        <end position="501"/>
    </location>
</feature>
<feature type="region of interest" description="Disordered" evidence="12">
    <location>
        <begin position="1851"/>
        <end position="1886"/>
    </location>
</feature>
<keyword evidence="8" id="KW-0238">DNA-binding</keyword>
<dbReference type="GO" id="GO:0008270">
    <property type="term" value="F:zinc ion binding"/>
    <property type="evidence" value="ECO:0007669"/>
    <property type="project" value="UniProtKB-KW"/>
</dbReference>
<feature type="compositionally biased region" description="Basic and acidic residues" evidence="12">
    <location>
        <begin position="299"/>
        <end position="312"/>
    </location>
</feature>
<keyword evidence="3" id="KW-0479">Metal-binding</keyword>
<evidence type="ECO:0000256" key="11">
    <source>
        <dbReference type="PROSITE-ProRule" id="PRU00042"/>
    </source>
</evidence>
<dbReference type="CDD" id="cd22249">
    <property type="entry name" value="UDM1_RNF168_RNF169-like"/>
    <property type="match status" value="1"/>
</dbReference>
<feature type="domain" description="C2H2-type" evidence="13">
    <location>
        <begin position="424"/>
        <end position="447"/>
    </location>
</feature>
<dbReference type="Gene3D" id="3.30.160.60">
    <property type="entry name" value="Classic Zinc Finger"/>
    <property type="match status" value="5"/>
</dbReference>
<dbReference type="PROSITE" id="PS00028">
    <property type="entry name" value="ZINC_FINGER_C2H2_1"/>
    <property type="match status" value="5"/>
</dbReference>
<feature type="compositionally biased region" description="Acidic residues" evidence="12">
    <location>
        <begin position="1867"/>
        <end position="1884"/>
    </location>
</feature>
<keyword evidence="4" id="KW-0677">Repeat</keyword>
<evidence type="ECO:0000256" key="5">
    <source>
        <dbReference type="ARBA" id="ARBA00022771"/>
    </source>
</evidence>
<protein>
    <recommendedName>
        <fullName evidence="13">C2H2-type domain-containing protein</fullName>
    </recommendedName>
</protein>
<feature type="domain" description="C2H2-type" evidence="13">
    <location>
        <begin position="652"/>
        <end position="679"/>
    </location>
</feature>
<feature type="region of interest" description="Disordered" evidence="12">
    <location>
        <begin position="779"/>
        <end position="833"/>
    </location>
</feature>
<accession>A0AAE1D6Q3</accession>
<feature type="domain" description="C2H2-type" evidence="13">
    <location>
        <begin position="173"/>
        <end position="200"/>
    </location>
</feature>
<feature type="compositionally biased region" description="Polar residues" evidence="12">
    <location>
        <begin position="517"/>
        <end position="529"/>
    </location>
</feature>
<dbReference type="GO" id="GO:0005634">
    <property type="term" value="C:nucleus"/>
    <property type="evidence" value="ECO:0007669"/>
    <property type="project" value="UniProtKB-SubCell"/>
</dbReference>
<name>A0AAE1D6Q3_9GAST</name>
<evidence type="ECO:0000256" key="8">
    <source>
        <dbReference type="ARBA" id="ARBA00023125"/>
    </source>
</evidence>
<evidence type="ECO:0000256" key="9">
    <source>
        <dbReference type="ARBA" id="ARBA00023163"/>
    </source>
</evidence>
<proteinExistence type="inferred from homology"/>
<dbReference type="InterPro" id="IPR050888">
    <property type="entry name" value="ZnF_C2H2-type_TF"/>
</dbReference>
<dbReference type="FunFam" id="3.30.160.60:FF:000075">
    <property type="entry name" value="Putative zinc finger protein 536"/>
    <property type="match status" value="1"/>
</dbReference>
<keyword evidence="6" id="KW-0862">Zinc</keyword>
<evidence type="ECO:0000256" key="10">
    <source>
        <dbReference type="ARBA" id="ARBA00023242"/>
    </source>
</evidence>
<feature type="region of interest" description="Disordered" evidence="12">
    <location>
        <begin position="1615"/>
        <end position="1702"/>
    </location>
</feature>
<feature type="compositionally biased region" description="Low complexity" evidence="12">
    <location>
        <begin position="1650"/>
        <end position="1671"/>
    </location>
</feature>
<dbReference type="SMART" id="SM00355">
    <property type="entry name" value="ZnF_C2H2"/>
    <property type="match status" value="9"/>
</dbReference>
<evidence type="ECO:0000256" key="6">
    <source>
        <dbReference type="ARBA" id="ARBA00022833"/>
    </source>
</evidence>
<feature type="compositionally biased region" description="Low complexity" evidence="12">
    <location>
        <begin position="1206"/>
        <end position="1215"/>
    </location>
</feature>
<dbReference type="InterPro" id="IPR013087">
    <property type="entry name" value="Znf_C2H2_type"/>
</dbReference>
<feature type="compositionally biased region" description="Basic residues" evidence="12">
    <location>
        <begin position="1162"/>
        <end position="1172"/>
    </location>
</feature>
<reference evidence="14" key="1">
    <citation type="journal article" date="2023" name="G3 (Bethesda)">
        <title>A reference genome for the long-term kleptoplast-retaining sea slug Elysia crispata morphotype clarki.</title>
        <authorList>
            <person name="Eastman K.E."/>
            <person name="Pendleton A.L."/>
            <person name="Shaikh M.A."/>
            <person name="Suttiyut T."/>
            <person name="Ogas R."/>
            <person name="Tomko P."/>
            <person name="Gavelis G."/>
            <person name="Widhalm J.R."/>
            <person name="Wisecaver J.H."/>
        </authorList>
    </citation>
    <scope>NUCLEOTIDE SEQUENCE</scope>
    <source>
        <strain evidence="14">ECLA1</strain>
    </source>
</reference>
<feature type="region of interest" description="Disordered" evidence="12">
    <location>
        <begin position="1442"/>
        <end position="1464"/>
    </location>
</feature>
<feature type="compositionally biased region" description="Basic and acidic residues" evidence="12">
    <location>
        <begin position="1239"/>
        <end position="1260"/>
    </location>
</feature>
<evidence type="ECO:0000259" key="13">
    <source>
        <dbReference type="PROSITE" id="PS50157"/>
    </source>
</evidence>
<evidence type="ECO:0000256" key="3">
    <source>
        <dbReference type="ARBA" id="ARBA00022723"/>
    </source>
</evidence>
<feature type="domain" description="C2H2-type" evidence="13">
    <location>
        <begin position="201"/>
        <end position="229"/>
    </location>
</feature>
<feature type="compositionally biased region" description="Low complexity" evidence="12">
    <location>
        <begin position="1451"/>
        <end position="1464"/>
    </location>
</feature>
<comment type="similarity">
    <text evidence="2">Belongs to the krueppel C2H2-type zinc-finger protein family.</text>
</comment>
<feature type="region of interest" description="Disordered" evidence="12">
    <location>
        <begin position="292"/>
        <end position="341"/>
    </location>
</feature>
<evidence type="ECO:0000256" key="4">
    <source>
        <dbReference type="ARBA" id="ARBA00022737"/>
    </source>
</evidence>
<feature type="region of interest" description="Disordered" evidence="12">
    <location>
        <begin position="30"/>
        <end position="175"/>
    </location>
</feature>
<keyword evidence="7" id="KW-0805">Transcription regulation</keyword>
<feature type="domain" description="C2H2-type" evidence="13">
    <location>
        <begin position="682"/>
        <end position="709"/>
    </location>
</feature>
<evidence type="ECO:0000313" key="14">
    <source>
        <dbReference type="EMBL" id="KAK3758775.1"/>
    </source>
</evidence>